<proteinExistence type="predicted"/>
<dbReference type="InterPro" id="IPR001810">
    <property type="entry name" value="F-box_dom"/>
</dbReference>
<feature type="domain" description="FBD" evidence="1">
    <location>
        <begin position="363"/>
        <end position="434"/>
    </location>
</feature>
<gene>
    <name evidence="2" type="ORF">ISN44_As12g014950</name>
</gene>
<dbReference type="SMART" id="SM00579">
    <property type="entry name" value="FBD"/>
    <property type="match status" value="1"/>
</dbReference>
<organism evidence="2 3">
    <name type="scientific">Arabidopsis suecica</name>
    <name type="common">Swedish thale-cress</name>
    <name type="synonym">Cardaminopsis suecica</name>
    <dbReference type="NCBI Taxonomy" id="45249"/>
    <lineage>
        <taxon>Eukaryota</taxon>
        <taxon>Viridiplantae</taxon>
        <taxon>Streptophyta</taxon>
        <taxon>Embryophyta</taxon>
        <taxon>Tracheophyta</taxon>
        <taxon>Spermatophyta</taxon>
        <taxon>Magnoliopsida</taxon>
        <taxon>eudicotyledons</taxon>
        <taxon>Gunneridae</taxon>
        <taxon>Pentapetalae</taxon>
        <taxon>rosids</taxon>
        <taxon>malvids</taxon>
        <taxon>Brassicales</taxon>
        <taxon>Brassicaceae</taxon>
        <taxon>Camelineae</taxon>
        <taxon>Arabidopsis</taxon>
    </lineage>
</organism>
<evidence type="ECO:0000313" key="3">
    <source>
        <dbReference type="Proteomes" id="UP000694251"/>
    </source>
</evidence>
<dbReference type="PANTHER" id="PTHR31900:SF34">
    <property type="entry name" value="EMB|CAB62440.1-RELATED"/>
    <property type="match status" value="1"/>
</dbReference>
<keyword evidence="3" id="KW-1185">Reference proteome</keyword>
<accession>A0A8T1YJA1</accession>
<evidence type="ECO:0000313" key="2">
    <source>
        <dbReference type="EMBL" id="KAG7546088.1"/>
    </source>
</evidence>
<dbReference type="Pfam" id="PF08387">
    <property type="entry name" value="FBD"/>
    <property type="match status" value="1"/>
</dbReference>
<dbReference type="EMBL" id="JAEFBJ010000012">
    <property type="protein sequence ID" value="KAG7546088.1"/>
    <property type="molecule type" value="Genomic_DNA"/>
</dbReference>
<comment type="caution">
    <text evidence="2">The sequence shown here is derived from an EMBL/GenBank/DDBJ whole genome shotgun (WGS) entry which is preliminary data.</text>
</comment>
<dbReference type="Pfam" id="PF00646">
    <property type="entry name" value="F-box"/>
    <property type="match status" value="1"/>
</dbReference>
<dbReference type="CDD" id="cd22160">
    <property type="entry name" value="F-box_AtFBL13-like"/>
    <property type="match status" value="1"/>
</dbReference>
<dbReference type="Pfam" id="PF24758">
    <property type="entry name" value="LRR_At5g56370"/>
    <property type="match status" value="1"/>
</dbReference>
<dbReference type="OrthoDB" id="1022013at2759"/>
<evidence type="ECO:0000259" key="1">
    <source>
        <dbReference type="SMART" id="SM00579"/>
    </source>
</evidence>
<protein>
    <submittedName>
        <fullName evidence="2">F-box-like domain superfamily</fullName>
    </submittedName>
</protein>
<reference evidence="2 3" key="1">
    <citation type="submission" date="2020-12" db="EMBL/GenBank/DDBJ databases">
        <title>Concerted genomic and epigenomic changes stabilize Arabidopsis allopolyploids.</title>
        <authorList>
            <person name="Chen Z."/>
        </authorList>
    </citation>
    <scope>NUCLEOTIDE SEQUENCE [LARGE SCALE GENOMIC DNA]</scope>
    <source>
        <strain evidence="2">As9502</strain>
        <tissue evidence="2">Leaf</tissue>
    </source>
</reference>
<dbReference type="Proteomes" id="UP000694251">
    <property type="component" value="Chromosome 12"/>
</dbReference>
<dbReference type="InterPro" id="IPR006566">
    <property type="entry name" value="FBD"/>
</dbReference>
<sequence length="437" mass="50080">MDIISQCPDHLLLRILSSIPTKDVIVTSLLSKRWVSLWKWVPKLEYDFTSQNIRFIKFVYRSLLQNKAPVLERLHLKNLSLNPECRAVDIGGWIDIAVSRRVRELEISINYSDEKFRLPSSLYTCETLESFTLTIKNCVVVDAPLAVCIPSLKKLHLRCIGWADPASLFRLISGCTNLEELRLARPDDDGDYIMIHKAGHTIDYTVDVPSFKRRKIFESLFDHMFGKGSSNVINAPLQHFSISNDYYIYNILGNDKMPDLDVLRMAVTIGTTYTFLKDNTRFRSLYLCLSLSVIEVTNPHGSIYRNLVDLKICTCTQGWWDLLTIMLQSSPKLRFLTLTNEHCHGFASLETPPYWKGPSTVPACLLSSLQGFKWSGYNGRQGDKEVATYVLRNATGLKKMIFSSQTFDFREKFRMLQELASVPTPSPSCRLLFDRTF</sequence>
<dbReference type="InterPro" id="IPR050232">
    <property type="entry name" value="FBL13/AtMIF1-like"/>
</dbReference>
<dbReference type="InterPro" id="IPR055411">
    <property type="entry name" value="LRR_FXL15/At3g58940/PEG3-like"/>
</dbReference>
<name>A0A8T1YJA1_ARASU</name>
<dbReference type="InterPro" id="IPR053781">
    <property type="entry name" value="F-box_AtFBL13-like"/>
</dbReference>
<dbReference type="AlphaFoldDB" id="A0A8T1YJA1"/>
<dbReference type="PANTHER" id="PTHR31900">
    <property type="entry name" value="F-BOX/RNI SUPERFAMILY PROTEIN-RELATED"/>
    <property type="match status" value="1"/>
</dbReference>